<sequence length="91" mass="10525">MKLTTAQSFWPKQLVTRSTTTKTPIARLLSMRIEVMRAVQQQHITEPPPPLLYTSENELHASDNMYQNIKYFLSSVSHLKSMVSTQSTKWD</sequence>
<protein>
    <submittedName>
        <fullName evidence="1">Uncharacterized protein</fullName>
    </submittedName>
</protein>
<dbReference type="Proteomes" id="UP000031036">
    <property type="component" value="Unassembled WGS sequence"/>
</dbReference>
<gene>
    <name evidence="1" type="ORF">Tcan_01899</name>
</gene>
<reference evidence="1 2" key="1">
    <citation type="submission" date="2014-11" db="EMBL/GenBank/DDBJ databases">
        <title>Genetic blueprint of the zoonotic pathogen Toxocara canis.</title>
        <authorList>
            <person name="Zhu X.-Q."/>
            <person name="Korhonen P.K."/>
            <person name="Cai H."/>
            <person name="Young N.D."/>
            <person name="Nejsum P."/>
            <person name="von Samson-Himmelstjerna G."/>
            <person name="Boag P.R."/>
            <person name="Tan P."/>
            <person name="Li Q."/>
            <person name="Min J."/>
            <person name="Yang Y."/>
            <person name="Wang X."/>
            <person name="Fang X."/>
            <person name="Hall R.S."/>
            <person name="Hofmann A."/>
            <person name="Sternberg P.W."/>
            <person name="Jex A.R."/>
            <person name="Gasser R.B."/>
        </authorList>
    </citation>
    <scope>NUCLEOTIDE SEQUENCE [LARGE SCALE GENOMIC DNA]</scope>
    <source>
        <strain evidence="1">PN_DK_2014</strain>
    </source>
</reference>
<evidence type="ECO:0000313" key="1">
    <source>
        <dbReference type="EMBL" id="KHN73192.1"/>
    </source>
</evidence>
<dbReference type="EMBL" id="JPKZ01003145">
    <property type="protein sequence ID" value="KHN73192.1"/>
    <property type="molecule type" value="Genomic_DNA"/>
</dbReference>
<accession>A0A0B2UVU3</accession>
<proteinExistence type="predicted"/>
<organism evidence="1 2">
    <name type="scientific">Toxocara canis</name>
    <name type="common">Canine roundworm</name>
    <dbReference type="NCBI Taxonomy" id="6265"/>
    <lineage>
        <taxon>Eukaryota</taxon>
        <taxon>Metazoa</taxon>
        <taxon>Ecdysozoa</taxon>
        <taxon>Nematoda</taxon>
        <taxon>Chromadorea</taxon>
        <taxon>Rhabditida</taxon>
        <taxon>Spirurina</taxon>
        <taxon>Ascaridomorpha</taxon>
        <taxon>Ascaridoidea</taxon>
        <taxon>Toxocaridae</taxon>
        <taxon>Toxocara</taxon>
    </lineage>
</organism>
<keyword evidence="2" id="KW-1185">Reference proteome</keyword>
<dbReference type="AlphaFoldDB" id="A0A0B2UVU3"/>
<evidence type="ECO:0000313" key="2">
    <source>
        <dbReference type="Proteomes" id="UP000031036"/>
    </source>
</evidence>
<comment type="caution">
    <text evidence="1">The sequence shown here is derived from an EMBL/GenBank/DDBJ whole genome shotgun (WGS) entry which is preliminary data.</text>
</comment>
<name>A0A0B2UVU3_TOXCA</name>